<keyword evidence="8" id="KW-1071">Ligand-gated ion channel</keyword>
<evidence type="ECO:0000256" key="11">
    <source>
        <dbReference type="SAM" id="SignalP"/>
    </source>
</evidence>
<evidence type="ECO:0000256" key="6">
    <source>
        <dbReference type="ARBA" id="ARBA00023136"/>
    </source>
</evidence>
<evidence type="ECO:0000256" key="5">
    <source>
        <dbReference type="ARBA" id="ARBA00023065"/>
    </source>
</evidence>
<dbReference type="InterPro" id="IPR006201">
    <property type="entry name" value="Neur_channel"/>
</dbReference>
<evidence type="ECO:0000256" key="9">
    <source>
        <dbReference type="ARBA" id="ARBA00023303"/>
    </source>
</evidence>
<evidence type="ECO:0000256" key="2">
    <source>
        <dbReference type="ARBA" id="ARBA00022475"/>
    </source>
</evidence>
<evidence type="ECO:0000259" key="12">
    <source>
        <dbReference type="Pfam" id="PF02931"/>
    </source>
</evidence>
<gene>
    <name evidence="13" type="ORF">KC01_LOCUS39739</name>
</gene>
<dbReference type="InterPro" id="IPR036734">
    <property type="entry name" value="Neur_chan_lig-bd_sf"/>
</dbReference>
<feature type="domain" description="Neurotransmitter-gated ion-channel ligand-binding" evidence="12">
    <location>
        <begin position="27"/>
        <end position="118"/>
    </location>
</feature>
<reference evidence="13 14" key="1">
    <citation type="submission" date="2024-04" db="EMBL/GenBank/DDBJ databases">
        <authorList>
            <person name="Waldvogel A.-M."/>
            <person name="Schoenle A."/>
        </authorList>
    </citation>
    <scope>NUCLEOTIDE SEQUENCE [LARGE SCALE GENOMIC DNA]</scope>
</reference>
<evidence type="ECO:0000256" key="3">
    <source>
        <dbReference type="ARBA" id="ARBA00022692"/>
    </source>
</evidence>
<evidence type="ECO:0000256" key="1">
    <source>
        <dbReference type="ARBA" id="ARBA00022448"/>
    </source>
</evidence>
<keyword evidence="3" id="KW-0812">Transmembrane</keyword>
<evidence type="ECO:0000256" key="10">
    <source>
        <dbReference type="ARBA" id="ARBA00034099"/>
    </source>
</evidence>
<name>A0AAV2MJF5_KNICA</name>
<keyword evidence="9" id="KW-0407">Ion channel</keyword>
<comment type="subcellular location">
    <subcellularLocation>
        <location evidence="10">Synaptic cell membrane</location>
        <topology evidence="10">Multi-pass membrane protein</topology>
    </subcellularLocation>
</comment>
<evidence type="ECO:0000256" key="8">
    <source>
        <dbReference type="ARBA" id="ARBA00023286"/>
    </source>
</evidence>
<keyword evidence="11" id="KW-0732">Signal</keyword>
<keyword evidence="1" id="KW-0813">Transport</keyword>
<dbReference type="PRINTS" id="PR00254">
    <property type="entry name" value="NICOTINICR"/>
</dbReference>
<dbReference type="GO" id="GO:0022848">
    <property type="term" value="F:acetylcholine-gated monoatomic cation-selective channel activity"/>
    <property type="evidence" value="ECO:0007669"/>
    <property type="project" value="InterPro"/>
</dbReference>
<dbReference type="GO" id="GO:0004888">
    <property type="term" value="F:transmembrane signaling receptor activity"/>
    <property type="evidence" value="ECO:0007669"/>
    <property type="project" value="InterPro"/>
</dbReference>
<dbReference type="EMBL" id="OZ035830">
    <property type="protein sequence ID" value="CAL1613548.1"/>
    <property type="molecule type" value="Genomic_DNA"/>
</dbReference>
<dbReference type="Pfam" id="PF02931">
    <property type="entry name" value="Neur_chan_LBD"/>
    <property type="match status" value="1"/>
</dbReference>
<dbReference type="InterPro" id="IPR002394">
    <property type="entry name" value="Nicotinic_acetylcholine_rcpt"/>
</dbReference>
<sequence length="119" mass="14172">MLVHKFWGVCVWTTFLFKGSFQGEYQRKLYKELLANYNRLERPVVNDSAPILVELGLTLLQIIDVDEKNQVLMTNAWLQLYWTDAYLSWNTEHYPGVQNLRFPSDQIWTPDILLYNRSE</sequence>
<keyword evidence="2" id="KW-1003">Cell membrane</keyword>
<dbReference type="Proteomes" id="UP001497482">
    <property type="component" value="Chromosome 8"/>
</dbReference>
<keyword evidence="14" id="KW-1185">Reference proteome</keyword>
<evidence type="ECO:0000256" key="7">
    <source>
        <dbReference type="ARBA" id="ARBA00023170"/>
    </source>
</evidence>
<protein>
    <recommendedName>
        <fullName evidence="12">Neurotransmitter-gated ion-channel ligand-binding domain-containing protein</fullName>
    </recommendedName>
</protein>
<proteinExistence type="predicted"/>
<feature type="signal peptide" evidence="11">
    <location>
        <begin position="1"/>
        <end position="22"/>
    </location>
</feature>
<keyword evidence="5" id="KW-0406">Ion transport</keyword>
<dbReference type="GO" id="GO:0045211">
    <property type="term" value="C:postsynaptic membrane"/>
    <property type="evidence" value="ECO:0007669"/>
    <property type="project" value="InterPro"/>
</dbReference>
<dbReference type="SUPFAM" id="SSF63712">
    <property type="entry name" value="Nicotinic receptor ligand binding domain-like"/>
    <property type="match status" value="1"/>
</dbReference>
<feature type="chain" id="PRO_5043707698" description="Neurotransmitter-gated ion-channel ligand-binding domain-containing protein" evidence="11">
    <location>
        <begin position="23"/>
        <end position="119"/>
    </location>
</feature>
<keyword evidence="4" id="KW-0770">Synapse</keyword>
<evidence type="ECO:0000256" key="4">
    <source>
        <dbReference type="ARBA" id="ARBA00023018"/>
    </source>
</evidence>
<dbReference type="InterPro" id="IPR006202">
    <property type="entry name" value="Neur_chan_lig-bd"/>
</dbReference>
<dbReference type="Gene3D" id="2.70.170.10">
    <property type="entry name" value="Neurotransmitter-gated ion-channel ligand-binding domain"/>
    <property type="match status" value="1"/>
</dbReference>
<organism evidence="13 14">
    <name type="scientific">Knipowitschia caucasica</name>
    <name type="common">Caucasian dwarf goby</name>
    <name type="synonym">Pomatoschistus caucasicus</name>
    <dbReference type="NCBI Taxonomy" id="637954"/>
    <lineage>
        <taxon>Eukaryota</taxon>
        <taxon>Metazoa</taxon>
        <taxon>Chordata</taxon>
        <taxon>Craniata</taxon>
        <taxon>Vertebrata</taxon>
        <taxon>Euteleostomi</taxon>
        <taxon>Actinopterygii</taxon>
        <taxon>Neopterygii</taxon>
        <taxon>Teleostei</taxon>
        <taxon>Neoteleostei</taxon>
        <taxon>Acanthomorphata</taxon>
        <taxon>Gobiaria</taxon>
        <taxon>Gobiiformes</taxon>
        <taxon>Gobioidei</taxon>
        <taxon>Gobiidae</taxon>
        <taxon>Gobiinae</taxon>
        <taxon>Knipowitschia</taxon>
    </lineage>
</organism>
<dbReference type="PANTHER" id="PTHR18945">
    <property type="entry name" value="NEUROTRANSMITTER GATED ION CHANNEL"/>
    <property type="match status" value="1"/>
</dbReference>
<dbReference type="AlphaFoldDB" id="A0AAV2MJF5"/>
<accession>A0AAV2MJF5</accession>
<keyword evidence="6" id="KW-0472">Membrane</keyword>
<evidence type="ECO:0000313" key="14">
    <source>
        <dbReference type="Proteomes" id="UP001497482"/>
    </source>
</evidence>
<keyword evidence="7" id="KW-0675">Receptor</keyword>
<evidence type="ECO:0000313" key="13">
    <source>
        <dbReference type="EMBL" id="CAL1613548.1"/>
    </source>
</evidence>